<evidence type="ECO:0000256" key="2">
    <source>
        <dbReference type="SAM" id="Phobius"/>
    </source>
</evidence>
<keyword evidence="4" id="KW-1185">Reference proteome</keyword>
<dbReference type="RefSeq" id="WP_091505301.1">
    <property type="nucleotide sequence ID" value="NZ_FORP01000004.1"/>
</dbReference>
<feature type="region of interest" description="Disordered" evidence="1">
    <location>
        <begin position="66"/>
        <end position="91"/>
    </location>
</feature>
<organism evidence="3 4">
    <name type="scientific">Amycolatopsis sacchari</name>
    <dbReference type="NCBI Taxonomy" id="115433"/>
    <lineage>
        <taxon>Bacteria</taxon>
        <taxon>Bacillati</taxon>
        <taxon>Actinomycetota</taxon>
        <taxon>Actinomycetes</taxon>
        <taxon>Pseudonocardiales</taxon>
        <taxon>Pseudonocardiaceae</taxon>
        <taxon>Amycolatopsis</taxon>
    </lineage>
</organism>
<evidence type="ECO:0000256" key="1">
    <source>
        <dbReference type="SAM" id="MobiDB-lite"/>
    </source>
</evidence>
<keyword evidence="2" id="KW-0812">Transmembrane</keyword>
<reference evidence="3 4" key="1">
    <citation type="submission" date="2016-10" db="EMBL/GenBank/DDBJ databases">
        <authorList>
            <person name="de Groot N.N."/>
        </authorList>
    </citation>
    <scope>NUCLEOTIDE SEQUENCE [LARGE SCALE GENOMIC DNA]</scope>
    <source>
        <strain evidence="3 4">DSM 44468</strain>
    </source>
</reference>
<sequence length="229" mass="24238">MTGIDDLRAALREQPEDAYAPPDLPRILAEGRRLRRRRQLLQCGAVVAVVAVVALVLGLTAQVRGGSPQAPVAAQPTAAEREERPPLGRVVGTGLSDSVGEVVLYMVAIDVPELPEVHFGLMAGHRTPGGVLTADLLANETAGAALKPGFRVLDGGSEQEPRLPVFGYYVGPAGRITTTVGTRTVQARQALWSQDPDVVIFWFPPADVPSDTVLTPPQAYDATGAVLPR</sequence>
<dbReference type="STRING" id="115433.SAMN05421835_10484"/>
<dbReference type="EMBL" id="FORP01000004">
    <property type="protein sequence ID" value="SFJ26110.1"/>
    <property type="molecule type" value="Genomic_DNA"/>
</dbReference>
<dbReference type="AlphaFoldDB" id="A0A1I3PXE8"/>
<protein>
    <submittedName>
        <fullName evidence="3">Uncharacterized protein</fullName>
    </submittedName>
</protein>
<dbReference type="Proteomes" id="UP000199025">
    <property type="component" value="Unassembled WGS sequence"/>
</dbReference>
<name>A0A1I3PXE8_9PSEU</name>
<feature type="compositionally biased region" description="Low complexity" evidence="1">
    <location>
        <begin position="66"/>
        <end position="78"/>
    </location>
</feature>
<evidence type="ECO:0000313" key="4">
    <source>
        <dbReference type="Proteomes" id="UP000199025"/>
    </source>
</evidence>
<evidence type="ECO:0000313" key="3">
    <source>
        <dbReference type="EMBL" id="SFJ26110.1"/>
    </source>
</evidence>
<gene>
    <name evidence="3" type="ORF">SAMN05421835_10484</name>
</gene>
<keyword evidence="2" id="KW-0472">Membrane</keyword>
<proteinExistence type="predicted"/>
<feature type="transmembrane region" description="Helical" evidence="2">
    <location>
        <begin position="40"/>
        <end position="61"/>
    </location>
</feature>
<dbReference type="OrthoDB" id="3690121at2"/>
<accession>A0A1I3PXE8</accession>
<keyword evidence="2" id="KW-1133">Transmembrane helix</keyword>